<sequence length="269" mass="30745">MQTHDTLYYKNRSVFNSIAFVIMIAANVLAVKMPINGLTTAEVSDRYPSLFAPAGFTFSVWSLIYLGLLAFTVCQQVLAFSGTQEEMLRYHMERMKHWFILSCILNAGWLFAWHYELIPLALLIMLLLLYCLVKIHINFHIYHSNAPRKQKLYVQIPFSIYLGWIAVATLANFGALCAYAGWFTSHPAQIKLTIVLIGVAALVSMYMILYRNNIVHALVSVWAFYGIMYKRQTIGLTDEYHIIYACIMGIGLIAVTISWHLIRKQKSSV</sequence>
<reference evidence="2 3" key="1">
    <citation type="submission" date="2016-11" db="EMBL/GenBank/DDBJ databases">
        <authorList>
            <person name="Jaros S."/>
            <person name="Januszkiewicz K."/>
            <person name="Wedrychowicz H."/>
        </authorList>
    </citation>
    <scope>NUCLEOTIDE SEQUENCE [LARGE SCALE GENOMIC DNA]</scope>
    <source>
        <strain evidence="2 3">DSM 27406</strain>
    </source>
</reference>
<feature type="transmembrane region" description="Helical" evidence="1">
    <location>
        <begin position="188"/>
        <end position="209"/>
    </location>
</feature>
<organism evidence="2 3">
    <name type="scientific">Chitinophaga jiangningensis</name>
    <dbReference type="NCBI Taxonomy" id="1419482"/>
    <lineage>
        <taxon>Bacteria</taxon>
        <taxon>Pseudomonadati</taxon>
        <taxon>Bacteroidota</taxon>
        <taxon>Chitinophagia</taxon>
        <taxon>Chitinophagales</taxon>
        <taxon>Chitinophagaceae</taxon>
        <taxon>Chitinophaga</taxon>
    </lineage>
</organism>
<feature type="transmembrane region" description="Helical" evidence="1">
    <location>
        <begin position="242"/>
        <end position="262"/>
    </location>
</feature>
<feature type="transmembrane region" description="Helical" evidence="1">
    <location>
        <begin position="12"/>
        <end position="30"/>
    </location>
</feature>
<dbReference type="PANTHER" id="PTHR33802:SF1">
    <property type="entry name" value="XK-RELATED PROTEIN"/>
    <property type="match status" value="1"/>
</dbReference>
<keyword evidence="3" id="KW-1185">Reference proteome</keyword>
<feature type="transmembrane region" description="Helical" evidence="1">
    <location>
        <begin position="118"/>
        <end position="137"/>
    </location>
</feature>
<feature type="transmembrane region" description="Helical" evidence="1">
    <location>
        <begin position="214"/>
        <end position="230"/>
    </location>
</feature>
<evidence type="ECO:0008006" key="4">
    <source>
        <dbReference type="Google" id="ProtNLM"/>
    </source>
</evidence>
<evidence type="ECO:0000256" key="1">
    <source>
        <dbReference type="SAM" id="Phobius"/>
    </source>
</evidence>
<dbReference type="PANTHER" id="PTHR33802">
    <property type="entry name" value="SI:CH211-161H7.5-RELATED"/>
    <property type="match status" value="1"/>
</dbReference>
<dbReference type="RefSeq" id="WP_083549640.1">
    <property type="nucleotide sequence ID" value="NZ_FRBL01000003.1"/>
</dbReference>
<dbReference type="Proteomes" id="UP000184420">
    <property type="component" value="Unassembled WGS sequence"/>
</dbReference>
<dbReference type="AlphaFoldDB" id="A0A1M7AI04"/>
<evidence type="ECO:0000313" key="3">
    <source>
        <dbReference type="Proteomes" id="UP000184420"/>
    </source>
</evidence>
<dbReference type="OrthoDB" id="5189031at2"/>
<dbReference type="STRING" id="1419482.SAMN05444266_103289"/>
<proteinExistence type="predicted"/>
<dbReference type="EMBL" id="FRBL01000003">
    <property type="protein sequence ID" value="SHL42354.1"/>
    <property type="molecule type" value="Genomic_DNA"/>
</dbReference>
<protein>
    <recommendedName>
        <fullName evidence="4">TspO and MBR related proteins</fullName>
    </recommendedName>
</protein>
<accession>A0A1M7AI04</accession>
<feature type="transmembrane region" description="Helical" evidence="1">
    <location>
        <begin position="95"/>
        <end position="112"/>
    </location>
</feature>
<gene>
    <name evidence="2" type="ORF">SAMN05444266_103289</name>
</gene>
<evidence type="ECO:0000313" key="2">
    <source>
        <dbReference type="EMBL" id="SHL42354.1"/>
    </source>
</evidence>
<feature type="transmembrane region" description="Helical" evidence="1">
    <location>
        <begin position="158"/>
        <end position="182"/>
    </location>
</feature>
<keyword evidence="1" id="KW-0472">Membrane</keyword>
<feature type="transmembrane region" description="Helical" evidence="1">
    <location>
        <begin position="50"/>
        <end position="74"/>
    </location>
</feature>
<keyword evidence="1" id="KW-0812">Transmembrane</keyword>
<name>A0A1M7AI04_9BACT</name>
<keyword evidence="1" id="KW-1133">Transmembrane helix</keyword>